<sequence length="171" mass="18840">MVRTPMAYPSLPSSFSLPSSPARLHEKLRIQWLGHPCSIVRPFLESLESHFVLNVLNVSHGCQALEASLRFSLSLLYPYLSLATLLHLLYVRIRTGPVVWATINTQSLVLTFVSAPEIASLKDSLGTPSSSSSSRSTSAQYHTTTSIPYLRTKTYSFPLASLCKLSNLDVS</sequence>
<evidence type="ECO:0000313" key="1">
    <source>
        <dbReference type="EMBL" id="KAK1655505.1"/>
    </source>
</evidence>
<dbReference type="RefSeq" id="XP_060451549.1">
    <property type="nucleotide sequence ID" value="XM_060595939.1"/>
</dbReference>
<organism evidence="1 2">
    <name type="scientific">Colletotrichum phormii</name>
    <dbReference type="NCBI Taxonomy" id="359342"/>
    <lineage>
        <taxon>Eukaryota</taxon>
        <taxon>Fungi</taxon>
        <taxon>Dikarya</taxon>
        <taxon>Ascomycota</taxon>
        <taxon>Pezizomycotina</taxon>
        <taxon>Sordariomycetes</taxon>
        <taxon>Hypocreomycetidae</taxon>
        <taxon>Glomerellales</taxon>
        <taxon>Glomerellaceae</taxon>
        <taxon>Colletotrichum</taxon>
        <taxon>Colletotrichum acutatum species complex</taxon>
    </lineage>
</organism>
<accession>A0AAJ0A2Y5</accession>
<name>A0AAJ0A2Y5_9PEZI</name>
<reference evidence="1" key="1">
    <citation type="submission" date="2021-06" db="EMBL/GenBank/DDBJ databases">
        <title>Comparative genomics, transcriptomics and evolutionary studies reveal genomic signatures of adaptation to plant cell wall in hemibiotrophic fungi.</title>
        <authorList>
            <consortium name="DOE Joint Genome Institute"/>
            <person name="Baroncelli R."/>
            <person name="Diaz J.F."/>
            <person name="Benocci T."/>
            <person name="Peng M."/>
            <person name="Battaglia E."/>
            <person name="Haridas S."/>
            <person name="Andreopoulos W."/>
            <person name="Labutti K."/>
            <person name="Pangilinan J."/>
            <person name="Floch G.L."/>
            <person name="Makela M.R."/>
            <person name="Henrissat B."/>
            <person name="Grigoriev I.V."/>
            <person name="Crouch J.A."/>
            <person name="De Vries R.P."/>
            <person name="Sukno S.A."/>
            <person name="Thon M.R."/>
        </authorList>
    </citation>
    <scope>NUCLEOTIDE SEQUENCE</scope>
    <source>
        <strain evidence="1">CBS 102054</strain>
    </source>
</reference>
<keyword evidence="2" id="KW-1185">Reference proteome</keyword>
<protein>
    <submittedName>
        <fullName evidence="1">Uncharacterized protein</fullName>
    </submittedName>
</protein>
<dbReference type="EMBL" id="JAHMHQ010000001">
    <property type="protein sequence ID" value="KAK1655505.1"/>
    <property type="molecule type" value="Genomic_DNA"/>
</dbReference>
<dbReference type="Proteomes" id="UP001243989">
    <property type="component" value="Unassembled WGS sequence"/>
</dbReference>
<gene>
    <name evidence="1" type="ORF">BDP81DRAFT_5197</name>
</gene>
<proteinExistence type="predicted"/>
<evidence type="ECO:0000313" key="2">
    <source>
        <dbReference type="Proteomes" id="UP001243989"/>
    </source>
</evidence>
<dbReference type="GeneID" id="85480801"/>
<dbReference type="AlphaFoldDB" id="A0AAJ0A2Y5"/>
<comment type="caution">
    <text evidence="1">The sequence shown here is derived from an EMBL/GenBank/DDBJ whole genome shotgun (WGS) entry which is preliminary data.</text>
</comment>